<dbReference type="Pfam" id="PF01529">
    <property type="entry name" value="DHHC"/>
    <property type="match status" value="1"/>
</dbReference>
<keyword evidence="10" id="KW-1185">Reference proteome</keyword>
<keyword evidence="5 7" id="KW-0472">Membrane</keyword>
<comment type="domain">
    <text evidence="7">The DHHC domain is required for palmitoyltransferase activity.</text>
</comment>
<feature type="transmembrane region" description="Helical" evidence="7">
    <location>
        <begin position="7"/>
        <end position="29"/>
    </location>
</feature>
<evidence type="ECO:0000313" key="9">
    <source>
        <dbReference type="EMBL" id="OMJ71815.1"/>
    </source>
</evidence>
<dbReference type="EC" id="2.3.1.225" evidence="7"/>
<reference evidence="9 10" key="1">
    <citation type="submission" date="2016-11" db="EMBL/GenBank/DDBJ databases">
        <title>The macronuclear genome of Stentor coeruleus: a giant cell with tiny introns.</title>
        <authorList>
            <person name="Slabodnick M."/>
            <person name="Ruby J.G."/>
            <person name="Reiff S.B."/>
            <person name="Swart E.C."/>
            <person name="Gosai S."/>
            <person name="Prabakaran S."/>
            <person name="Witkowska E."/>
            <person name="Larue G.E."/>
            <person name="Fisher S."/>
            <person name="Freeman R.M."/>
            <person name="Gunawardena J."/>
            <person name="Chu W."/>
            <person name="Stover N.A."/>
            <person name="Gregory B.D."/>
            <person name="Nowacki M."/>
            <person name="Derisi J."/>
            <person name="Roy S.W."/>
            <person name="Marshall W.F."/>
            <person name="Sood P."/>
        </authorList>
    </citation>
    <scope>NUCLEOTIDE SEQUENCE [LARGE SCALE GENOMIC DNA]</scope>
    <source>
        <strain evidence="9">WM001</strain>
    </source>
</reference>
<dbReference type="GO" id="GO:0016020">
    <property type="term" value="C:membrane"/>
    <property type="evidence" value="ECO:0007669"/>
    <property type="project" value="UniProtKB-SubCell"/>
</dbReference>
<evidence type="ECO:0000256" key="4">
    <source>
        <dbReference type="ARBA" id="ARBA00022989"/>
    </source>
</evidence>
<dbReference type="AlphaFoldDB" id="A0A1R2B568"/>
<dbReference type="PANTHER" id="PTHR12246">
    <property type="entry name" value="PALMITOYLTRANSFERASE ZDHHC16"/>
    <property type="match status" value="1"/>
</dbReference>
<dbReference type="EMBL" id="MPUH01000954">
    <property type="protein sequence ID" value="OMJ71815.1"/>
    <property type="molecule type" value="Genomic_DNA"/>
</dbReference>
<feature type="domain" description="Palmitoyltransferase DHHC" evidence="8">
    <location>
        <begin position="85"/>
        <end position="210"/>
    </location>
</feature>
<dbReference type="InterPro" id="IPR001594">
    <property type="entry name" value="Palmitoyltrfase_DHHC"/>
</dbReference>
<feature type="transmembrane region" description="Helical" evidence="7">
    <location>
        <begin position="41"/>
        <end position="59"/>
    </location>
</feature>
<organism evidence="9 10">
    <name type="scientific">Stentor coeruleus</name>
    <dbReference type="NCBI Taxonomy" id="5963"/>
    <lineage>
        <taxon>Eukaryota</taxon>
        <taxon>Sar</taxon>
        <taxon>Alveolata</taxon>
        <taxon>Ciliophora</taxon>
        <taxon>Postciliodesmatophora</taxon>
        <taxon>Heterotrichea</taxon>
        <taxon>Heterotrichida</taxon>
        <taxon>Stentoridae</taxon>
        <taxon>Stentor</taxon>
    </lineage>
</organism>
<evidence type="ECO:0000256" key="2">
    <source>
        <dbReference type="ARBA" id="ARBA00022679"/>
    </source>
</evidence>
<keyword evidence="6 7" id="KW-0012">Acyltransferase</keyword>
<dbReference type="GO" id="GO:0019706">
    <property type="term" value="F:protein-cysteine S-palmitoyltransferase activity"/>
    <property type="evidence" value="ECO:0007669"/>
    <property type="project" value="UniProtKB-EC"/>
</dbReference>
<sequence length="261" mass="30827">MEYYFRIAVAASTYGFLLLGEYCLTFELIPRWFLHKGKVTMWGYIWYILFQIFFLFAIISHLKASFMEPGYTPKFPVPQGIPIEKIRYCEKCDQWKPDRTHHCRTCKKCIHRMDHHCPWINNCVGFKNQKFFSCFLIYVFLCCFEVISIMLYAILVYFTLQNQKFENSFMSLFISIFTGVIASVFLIFTLVMFYDQMDAILNNQTEVEKLADMVGVNKTSIENLKASLGESVIDWFNPFVDSPDPDYSEVLYSYKKKAKKE</sequence>
<accession>A0A1R2B568</accession>
<gene>
    <name evidence="9" type="ORF">SteCoe_29876</name>
</gene>
<comment type="catalytic activity">
    <reaction evidence="7">
        <text>L-cysteinyl-[protein] + hexadecanoyl-CoA = S-hexadecanoyl-L-cysteinyl-[protein] + CoA</text>
        <dbReference type="Rhea" id="RHEA:36683"/>
        <dbReference type="Rhea" id="RHEA-COMP:10131"/>
        <dbReference type="Rhea" id="RHEA-COMP:11032"/>
        <dbReference type="ChEBI" id="CHEBI:29950"/>
        <dbReference type="ChEBI" id="CHEBI:57287"/>
        <dbReference type="ChEBI" id="CHEBI:57379"/>
        <dbReference type="ChEBI" id="CHEBI:74151"/>
        <dbReference type="EC" id="2.3.1.225"/>
    </reaction>
</comment>
<feature type="transmembrane region" description="Helical" evidence="7">
    <location>
        <begin position="172"/>
        <end position="194"/>
    </location>
</feature>
<proteinExistence type="inferred from homology"/>
<evidence type="ECO:0000313" key="10">
    <source>
        <dbReference type="Proteomes" id="UP000187209"/>
    </source>
</evidence>
<evidence type="ECO:0000259" key="8">
    <source>
        <dbReference type="Pfam" id="PF01529"/>
    </source>
</evidence>
<name>A0A1R2B568_9CILI</name>
<protein>
    <recommendedName>
        <fullName evidence="7">Palmitoyltransferase</fullName>
        <ecNumber evidence="7">2.3.1.225</ecNumber>
    </recommendedName>
</protein>
<dbReference type="Proteomes" id="UP000187209">
    <property type="component" value="Unassembled WGS sequence"/>
</dbReference>
<keyword evidence="3 7" id="KW-0812">Transmembrane</keyword>
<evidence type="ECO:0000256" key="1">
    <source>
        <dbReference type="ARBA" id="ARBA00004141"/>
    </source>
</evidence>
<keyword evidence="4 7" id="KW-1133">Transmembrane helix</keyword>
<evidence type="ECO:0000256" key="6">
    <source>
        <dbReference type="ARBA" id="ARBA00023315"/>
    </source>
</evidence>
<feature type="transmembrane region" description="Helical" evidence="7">
    <location>
        <begin position="135"/>
        <end position="160"/>
    </location>
</feature>
<dbReference type="OrthoDB" id="331948at2759"/>
<comment type="similarity">
    <text evidence="7">Belongs to the DHHC palmitoyltransferase family.</text>
</comment>
<evidence type="ECO:0000256" key="7">
    <source>
        <dbReference type="RuleBase" id="RU079119"/>
    </source>
</evidence>
<dbReference type="PROSITE" id="PS50216">
    <property type="entry name" value="DHHC"/>
    <property type="match status" value="1"/>
</dbReference>
<dbReference type="InterPro" id="IPR039859">
    <property type="entry name" value="PFA4/ZDH16/20/ERF2-like"/>
</dbReference>
<keyword evidence="2 7" id="KW-0808">Transferase</keyword>
<evidence type="ECO:0000256" key="5">
    <source>
        <dbReference type="ARBA" id="ARBA00023136"/>
    </source>
</evidence>
<comment type="subcellular location">
    <subcellularLocation>
        <location evidence="1">Membrane</location>
        <topology evidence="1">Multi-pass membrane protein</topology>
    </subcellularLocation>
</comment>
<evidence type="ECO:0000256" key="3">
    <source>
        <dbReference type="ARBA" id="ARBA00022692"/>
    </source>
</evidence>
<comment type="caution">
    <text evidence="9">The sequence shown here is derived from an EMBL/GenBank/DDBJ whole genome shotgun (WGS) entry which is preliminary data.</text>
</comment>